<dbReference type="Proteomes" id="UP000192441">
    <property type="component" value="Unassembled WGS sequence"/>
</dbReference>
<geneLocation type="plasmid" evidence="4 7">
    <name>pJCM12687</name>
</geneLocation>
<feature type="compositionally biased region" description="Low complexity" evidence="1">
    <location>
        <begin position="374"/>
        <end position="385"/>
    </location>
</feature>
<evidence type="ECO:0000313" key="4">
    <source>
        <dbReference type="EMBL" id="BBZ15094.1"/>
    </source>
</evidence>
<keyword evidence="4" id="KW-0614">Plasmid</keyword>
<dbReference type="GO" id="GO:0004803">
    <property type="term" value="F:transposase activity"/>
    <property type="evidence" value="ECO:0007669"/>
    <property type="project" value="InterPro"/>
</dbReference>
<evidence type="ECO:0000259" key="3">
    <source>
        <dbReference type="Pfam" id="PF02371"/>
    </source>
</evidence>
<reference evidence="4 7" key="2">
    <citation type="journal article" date="2019" name="Emerg. Microbes Infect.">
        <title>Comprehensive subspecies identification of 175 nontuberculous mycobacteria species based on 7547 genomic profiles.</title>
        <authorList>
            <person name="Matsumoto Y."/>
            <person name="Kinjo T."/>
            <person name="Motooka D."/>
            <person name="Nabeya D."/>
            <person name="Jung N."/>
            <person name="Uechi K."/>
            <person name="Horii T."/>
            <person name="Iida T."/>
            <person name="Fujita J."/>
            <person name="Nakamura S."/>
        </authorList>
    </citation>
    <scope>NUCLEOTIDE SEQUENCE [LARGE SCALE GENOMIC DNA]</scope>
    <source>
        <strain evidence="4 7">JCM 12687</strain>
        <plasmid evidence="4">pJCM12687</plasmid>
    </source>
</reference>
<gene>
    <name evidence="5" type="ORF">BST20_17535</name>
    <name evidence="4" type="ORF">MBRA_52890</name>
</gene>
<feature type="region of interest" description="Disordered" evidence="1">
    <location>
        <begin position="336"/>
        <end position="386"/>
    </location>
</feature>
<dbReference type="EMBL" id="MVHM01000012">
    <property type="protein sequence ID" value="ORA35404.1"/>
    <property type="molecule type" value="Genomic_DNA"/>
</dbReference>
<dbReference type="GO" id="GO:0003677">
    <property type="term" value="F:DNA binding"/>
    <property type="evidence" value="ECO:0007669"/>
    <property type="project" value="InterPro"/>
</dbReference>
<reference evidence="4" key="3">
    <citation type="submission" date="2020-02" db="EMBL/GenBank/DDBJ databases">
        <authorList>
            <person name="Matsumoto Y."/>
            <person name="Kinjo T."/>
            <person name="Motooka D."/>
            <person name="Nabeya D."/>
            <person name="Jung N."/>
            <person name="Uechi K."/>
            <person name="Horii T."/>
            <person name="Iida T."/>
            <person name="Fujita J."/>
            <person name="Nakamura S."/>
        </authorList>
    </citation>
    <scope>NUCLEOTIDE SEQUENCE</scope>
    <source>
        <strain evidence="4">JCM 12687</strain>
        <plasmid evidence="4">pJCM12687</plasmid>
    </source>
</reference>
<evidence type="ECO:0000313" key="7">
    <source>
        <dbReference type="Proteomes" id="UP000467379"/>
    </source>
</evidence>
<evidence type="ECO:0000256" key="1">
    <source>
        <dbReference type="SAM" id="MobiDB-lite"/>
    </source>
</evidence>
<name>A0A7I7WC89_9MYCO</name>
<sequence length="408" mass="44979">MIVIGIDAHKRTHTMVAIDHRGRKLGEKTVDATTAGHLAAMRWAHTNFGTDVVWAVEDVRAMTARLERDLMTAGGQRVIRVPTKLMAGTRKSARTFGKSDPIDALAVARAALQEPDLPVATHDPLSRELRLLADRRDDLVHYRTGMIQRLLWRVHELDPTHRLRRGALIWRTQQDALAQWLDNQPGLVAEIARDELADIIAVTPTINALERRLAATIRETAPSLIALYGCSTLMAARIIGEAADLNRFKSEAAFAAYCGLAPSPHWSGSGPRRLRSYKSGNRALNAALHQIGMIQIKKGGPAEPYYRRRRDDEHDTHGAAMQRVKRRIARTVYARLHADRKNAPSATPVTDSTGDGVQAGVQRRAAPRTDTHAPPTRSTVTSPRPVGEHVGIDELVAINDRWAAALGL</sequence>
<dbReference type="NCBIfam" id="NF033542">
    <property type="entry name" value="transpos_IS110"/>
    <property type="match status" value="1"/>
</dbReference>
<evidence type="ECO:0000313" key="5">
    <source>
        <dbReference type="EMBL" id="ORA35404.1"/>
    </source>
</evidence>
<protein>
    <submittedName>
        <fullName evidence="4">IS110 family transposase</fullName>
    </submittedName>
</protein>
<reference evidence="5 6" key="1">
    <citation type="submission" date="2016-12" db="EMBL/GenBank/DDBJ databases">
        <title>The new phylogeny of genus Mycobacterium.</title>
        <authorList>
            <person name="Tortoli E."/>
            <person name="Trovato A."/>
            <person name="Cirillo D.M."/>
        </authorList>
    </citation>
    <scope>NUCLEOTIDE SEQUENCE [LARGE SCALE GENOMIC DNA]</scope>
    <source>
        <strain evidence="5 6">DSM 44624</strain>
    </source>
</reference>
<evidence type="ECO:0000313" key="6">
    <source>
        <dbReference type="Proteomes" id="UP000192441"/>
    </source>
</evidence>
<dbReference type="GO" id="GO:0006313">
    <property type="term" value="P:DNA transposition"/>
    <property type="evidence" value="ECO:0007669"/>
    <property type="project" value="InterPro"/>
</dbReference>
<dbReference type="AlphaFoldDB" id="A0A7I7WC89"/>
<feature type="compositionally biased region" description="Polar residues" evidence="1">
    <location>
        <begin position="344"/>
        <end position="355"/>
    </location>
</feature>
<dbReference type="RefSeq" id="WP_232080427.1">
    <property type="nucleotide sequence ID" value="NZ_AP022607.1"/>
</dbReference>
<organism evidence="5 6">
    <name type="scientific">Mycobacterium branderi</name>
    <dbReference type="NCBI Taxonomy" id="43348"/>
    <lineage>
        <taxon>Bacteria</taxon>
        <taxon>Bacillati</taxon>
        <taxon>Actinomycetota</taxon>
        <taxon>Actinomycetes</taxon>
        <taxon>Mycobacteriales</taxon>
        <taxon>Mycobacteriaceae</taxon>
        <taxon>Mycobacterium</taxon>
    </lineage>
</organism>
<dbReference type="Pfam" id="PF02371">
    <property type="entry name" value="Transposase_20"/>
    <property type="match status" value="1"/>
</dbReference>
<feature type="domain" description="Transposase IS110-like N-terminal" evidence="2">
    <location>
        <begin position="4"/>
        <end position="150"/>
    </location>
</feature>
<dbReference type="EMBL" id="AP022607">
    <property type="protein sequence ID" value="BBZ15094.1"/>
    <property type="molecule type" value="Genomic_DNA"/>
</dbReference>
<dbReference type="InterPro" id="IPR002525">
    <property type="entry name" value="Transp_IS110-like_N"/>
</dbReference>
<dbReference type="InterPro" id="IPR047650">
    <property type="entry name" value="Transpos_IS110"/>
</dbReference>
<accession>A0A7I7WC89</accession>
<evidence type="ECO:0000259" key="2">
    <source>
        <dbReference type="Pfam" id="PF01548"/>
    </source>
</evidence>
<keyword evidence="7" id="KW-1185">Reference proteome</keyword>
<feature type="domain" description="Transposase IS116/IS110/IS902 C-terminal" evidence="3">
    <location>
        <begin position="227"/>
        <end position="306"/>
    </location>
</feature>
<dbReference type="Pfam" id="PF01548">
    <property type="entry name" value="DEDD_Tnp_IS110"/>
    <property type="match status" value="1"/>
</dbReference>
<proteinExistence type="predicted"/>
<dbReference type="PANTHER" id="PTHR33055">
    <property type="entry name" value="TRANSPOSASE FOR INSERTION SEQUENCE ELEMENT IS1111A"/>
    <property type="match status" value="1"/>
</dbReference>
<dbReference type="Proteomes" id="UP000467379">
    <property type="component" value="Plasmid pJCM12687"/>
</dbReference>
<dbReference type="PANTHER" id="PTHR33055:SF16">
    <property type="entry name" value="TRANSPOSASE FOR INSERTION SEQUENCE ELEMENT IS1547"/>
    <property type="match status" value="1"/>
</dbReference>
<dbReference type="InterPro" id="IPR003346">
    <property type="entry name" value="Transposase_20"/>
</dbReference>